<comment type="caution">
    <text evidence="6">The sequence shown here is derived from an EMBL/GenBank/DDBJ whole genome shotgun (WGS) entry which is preliminary data.</text>
</comment>
<dbReference type="SUPFAM" id="SSF48452">
    <property type="entry name" value="TPR-like"/>
    <property type="match status" value="2"/>
</dbReference>
<evidence type="ECO:0000259" key="5">
    <source>
        <dbReference type="PROSITE" id="PS51755"/>
    </source>
</evidence>
<sequence>MHRLLYRFGDCTVDLAARELRRGGELVTLSPKVFDCLAYLIDHRDRAIGRDELIAAVWGRLDVTDAVLGQTMLKTRRAVADNGDEQNAIRTIPRFGYRWVADVVVEELPDLPRRAGADTQNRTADGAASAERSADAAHFERAAAAKPARRRGRRRTWIVGAATAAAFALGLTGFALAHRDAISPPSPGLSPRASVDVTAVLPATVDASPEWAWLRLGLMDLIAVRLRSAGMTVVPSDSVVALTGPAGSDGKAAQQLVRSATGAQRLIAPKVTRTAAGWRVHLDVHADGRDLEIEAQHEDAVAAARAAAAMLLDRLGRPGGTQGDTDALSLAAVQQRAEAALLVDDLAGVRQAIETASPALQKAPELRLRLAVADFRGGQLSVARQRLEGLLGEVDAETNPVLRARVLTVLGTVATHSDDIAGALRACAEATALLTDRNEPDALGRAYMGCGVANASMGRFDAAAADFARSRIALEITGDALSLARVEANEGLMENTRGHYAEGASVLRRAADRFQRLGAHSELIHTLCDEVETHLALLQPVEALSVSESGLAQLSQHENADTRRAMQLQHAHALAANGRTSEAVALLGVMENEVSPDQEQALVGQMRATRARFKLEGGQAETAIEPAREAVAALARPDDARERAMAWLTLVRALQAAGRGAEAAEEIRKFAAWSATTTIAAAPVYASLADAELRRATRNDATTSYEHALRASETAGVPADMAAVAASWGHALIDTGDLERASAIVGRVARWAGADFTCSILQTRLYRALGQEEAWRDALQRTRGLAGERPIPAALLRPPSRSAPPIGSTH</sequence>
<dbReference type="InterPro" id="IPR016032">
    <property type="entry name" value="Sig_transdc_resp-reg_C-effctor"/>
</dbReference>
<gene>
    <name evidence="6" type="ORF">GCM10009105_15070</name>
</gene>
<keyword evidence="1 2" id="KW-0238">DNA-binding</keyword>
<dbReference type="Pfam" id="PF00486">
    <property type="entry name" value="Trans_reg_C"/>
    <property type="match status" value="1"/>
</dbReference>
<feature type="domain" description="OmpR/PhoB-type" evidence="5">
    <location>
        <begin position="3"/>
        <end position="101"/>
    </location>
</feature>
<evidence type="ECO:0000256" key="3">
    <source>
        <dbReference type="SAM" id="MobiDB-lite"/>
    </source>
</evidence>
<dbReference type="Gene3D" id="1.25.40.10">
    <property type="entry name" value="Tetratricopeptide repeat domain"/>
    <property type="match status" value="2"/>
</dbReference>
<dbReference type="EMBL" id="BAAAEU010000006">
    <property type="protein sequence ID" value="GAA0712470.1"/>
    <property type="molecule type" value="Genomic_DNA"/>
</dbReference>
<evidence type="ECO:0000256" key="1">
    <source>
        <dbReference type="ARBA" id="ARBA00023125"/>
    </source>
</evidence>
<feature type="region of interest" description="Disordered" evidence="3">
    <location>
        <begin position="789"/>
        <end position="810"/>
    </location>
</feature>
<keyword evidence="4" id="KW-1133">Transmembrane helix</keyword>
<evidence type="ECO:0000313" key="7">
    <source>
        <dbReference type="Proteomes" id="UP001501523"/>
    </source>
</evidence>
<dbReference type="InterPro" id="IPR036388">
    <property type="entry name" value="WH-like_DNA-bd_sf"/>
</dbReference>
<feature type="compositionally biased region" description="Basic and acidic residues" evidence="3">
    <location>
        <begin position="132"/>
        <end position="143"/>
    </location>
</feature>
<dbReference type="PROSITE" id="PS51755">
    <property type="entry name" value="OMPR_PHOB"/>
    <property type="match status" value="1"/>
</dbReference>
<proteinExistence type="predicted"/>
<organism evidence="6 7">
    <name type="scientific">Dokdonella soli</name>
    <dbReference type="NCBI Taxonomy" id="529810"/>
    <lineage>
        <taxon>Bacteria</taxon>
        <taxon>Pseudomonadati</taxon>
        <taxon>Pseudomonadota</taxon>
        <taxon>Gammaproteobacteria</taxon>
        <taxon>Lysobacterales</taxon>
        <taxon>Rhodanobacteraceae</taxon>
        <taxon>Dokdonella</taxon>
    </lineage>
</organism>
<feature type="DNA-binding region" description="OmpR/PhoB-type" evidence="2">
    <location>
        <begin position="3"/>
        <end position="101"/>
    </location>
</feature>
<protein>
    <recommendedName>
        <fullName evidence="5">OmpR/PhoB-type domain-containing protein</fullName>
    </recommendedName>
</protein>
<feature type="region of interest" description="Disordered" evidence="3">
    <location>
        <begin position="114"/>
        <end position="148"/>
    </location>
</feature>
<feature type="transmembrane region" description="Helical" evidence="4">
    <location>
        <begin position="156"/>
        <end position="177"/>
    </location>
</feature>
<name>A0ABN1IG08_9GAMM</name>
<dbReference type="InterPro" id="IPR011990">
    <property type="entry name" value="TPR-like_helical_dom_sf"/>
</dbReference>
<evidence type="ECO:0000256" key="4">
    <source>
        <dbReference type="SAM" id="Phobius"/>
    </source>
</evidence>
<dbReference type="InterPro" id="IPR001867">
    <property type="entry name" value="OmpR/PhoB-type_DNA-bd"/>
</dbReference>
<dbReference type="SMART" id="SM00862">
    <property type="entry name" value="Trans_reg_C"/>
    <property type="match status" value="1"/>
</dbReference>
<evidence type="ECO:0000313" key="6">
    <source>
        <dbReference type="EMBL" id="GAA0712470.1"/>
    </source>
</evidence>
<dbReference type="RefSeq" id="WP_343788918.1">
    <property type="nucleotide sequence ID" value="NZ_BAAAEU010000006.1"/>
</dbReference>
<dbReference type="Proteomes" id="UP001501523">
    <property type="component" value="Unassembled WGS sequence"/>
</dbReference>
<accession>A0ABN1IG08</accession>
<dbReference type="Gene3D" id="1.10.10.10">
    <property type="entry name" value="Winged helix-like DNA-binding domain superfamily/Winged helix DNA-binding domain"/>
    <property type="match status" value="1"/>
</dbReference>
<dbReference type="CDD" id="cd00383">
    <property type="entry name" value="trans_reg_C"/>
    <property type="match status" value="1"/>
</dbReference>
<dbReference type="SUPFAM" id="SSF46894">
    <property type="entry name" value="C-terminal effector domain of the bipartite response regulators"/>
    <property type="match status" value="1"/>
</dbReference>
<evidence type="ECO:0000256" key="2">
    <source>
        <dbReference type="PROSITE-ProRule" id="PRU01091"/>
    </source>
</evidence>
<keyword evidence="4" id="KW-0472">Membrane</keyword>
<reference evidence="6 7" key="1">
    <citation type="journal article" date="2019" name="Int. J. Syst. Evol. Microbiol.">
        <title>The Global Catalogue of Microorganisms (GCM) 10K type strain sequencing project: providing services to taxonomists for standard genome sequencing and annotation.</title>
        <authorList>
            <consortium name="The Broad Institute Genomics Platform"/>
            <consortium name="The Broad Institute Genome Sequencing Center for Infectious Disease"/>
            <person name="Wu L."/>
            <person name="Ma J."/>
        </authorList>
    </citation>
    <scope>NUCLEOTIDE SEQUENCE [LARGE SCALE GENOMIC DNA]</scope>
    <source>
        <strain evidence="6 7">JCM 15421</strain>
    </source>
</reference>
<keyword evidence="7" id="KW-1185">Reference proteome</keyword>
<keyword evidence="4" id="KW-0812">Transmembrane</keyword>